<dbReference type="EMBL" id="NISJ01000004">
    <property type="protein sequence ID" value="OWQ97778.1"/>
    <property type="molecule type" value="Genomic_DNA"/>
</dbReference>
<comment type="caution">
    <text evidence="2">The sequence shown here is derived from an EMBL/GenBank/DDBJ whole genome shotgun (WGS) entry which is preliminary data.</text>
</comment>
<dbReference type="PANTHER" id="PTHR33336:SF3">
    <property type="entry name" value="ABM DOMAIN-CONTAINING PROTEIN"/>
    <property type="match status" value="1"/>
</dbReference>
<gene>
    <name evidence="2" type="ORF">CDQ91_08970</name>
</gene>
<dbReference type="SUPFAM" id="SSF54909">
    <property type="entry name" value="Dimeric alpha+beta barrel"/>
    <property type="match status" value="1"/>
</dbReference>
<dbReference type="Pfam" id="PF03992">
    <property type="entry name" value="ABM"/>
    <property type="match status" value="1"/>
</dbReference>
<organism evidence="2 3">
    <name type="scientific">Sphingopyxis witflariensis</name>
    <dbReference type="NCBI Taxonomy" id="173675"/>
    <lineage>
        <taxon>Bacteria</taxon>
        <taxon>Pseudomonadati</taxon>
        <taxon>Pseudomonadota</taxon>
        <taxon>Alphaproteobacteria</taxon>
        <taxon>Sphingomonadales</taxon>
        <taxon>Sphingomonadaceae</taxon>
        <taxon>Sphingopyxis</taxon>
    </lineage>
</organism>
<reference evidence="2 3" key="1">
    <citation type="journal article" date="2002" name="Int. J. Syst. Evol. Microbiol.">
        <title>Sphingopyxis witflariensis sp. nov., isolated from activated sludge.</title>
        <authorList>
            <person name="Kampfer P."/>
            <person name="Witzenberger R."/>
            <person name="Denner E.B."/>
            <person name="Busse H.J."/>
            <person name="Neef A."/>
        </authorList>
    </citation>
    <scope>NUCLEOTIDE SEQUENCE [LARGE SCALE GENOMIC DNA]</scope>
    <source>
        <strain evidence="2 3">DSM 14551</strain>
    </source>
</reference>
<keyword evidence="2" id="KW-0560">Oxidoreductase</keyword>
<evidence type="ECO:0000313" key="2">
    <source>
        <dbReference type="EMBL" id="OWQ97778.1"/>
    </source>
</evidence>
<dbReference type="InterPro" id="IPR050744">
    <property type="entry name" value="AI-2_Isomerase_LsrG"/>
</dbReference>
<dbReference type="InterPro" id="IPR007138">
    <property type="entry name" value="ABM_dom"/>
</dbReference>
<sequence length="105" mass="11264">MENNQRREILIAVIAKLTAKPGHEEELGAALTDGAAKVLAGEPGCLLYRVARSRSEAGVYKLMEVYESQAALDAHPNTPHFAEIRTALAAHLGAAPEVEFLDALN</sequence>
<dbReference type="PANTHER" id="PTHR33336">
    <property type="entry name" value="QUINOL MONOOXYGENASE YGIN-RELATED"/>
    <property type="match status" value="1"/>
</dbReference>
<dbReference type="GO" id="GO:0004497">
    <property type="term" value="F:monooxygenase activity"/>
    <property type="evidence" value="ECO:0007669"/>
    <property type="project" value="UniProtKB-KW"/>
</dbReference>
<protein>
    <submittedName>
        <fullName evidence="2">Antibiotic biosynthesis monooxygenase</fullName>
    </submittedName>
</protein>
<dbReference type="InterPro" id="IPR011008">
    <property type="entry name" value="Dimeric_a/b-barrel"/>
</dbReference>
<dbReference type="Gene3D" id="3.30.70.100">
    <property type="match status" value="1"/>
</dbReference>
<keyword evidence="3" id="KW-1185">Reference proteome</keyword>
<evidence type="ECO:0000313" key="3">
    <source>
        <dbReference type="Proteomes" id="UP000197097"/>
    </source>
</evidence>
<accession>A0A246JXG9</accession>
<feature type="domain" description="ABM" evidence="1">
    <location>
        <begin position="11"/>
        <end position="100"/>
    </location>
</feature>
<dbReference type="Proteomes" id="UP000197097">
    <property type="component" value="Unassembled WGS sequence"/>
</dbReference>
<keyword evidence="2" id="KW-0503">Monooxygenase</keyword>
<proteinExistence type="predicted"/>
<name>A0A246JXG9_9SPHN</name>
<evidence type="ECO:0000259" key="1">
    <source>
        <dbReference type="PROSITE" id="PS51725"/>
    </source>
</evidence>
<dbReference type="PROSITE" id="PS51725">
    <property type="entry name" value="ABM"/>
    <property type="match status" value="1"/>
</dbReference>
<dbReference type="AlphaFoldDB" id="A0A246JXG9"/>